<keyword evidence="3" id="KW-1185">Reference proteome</keyword>
<evidence type="ECO:0000313" key="3">
    <source>
        <dbReference type="Proteomes" id="UP000193642"/>
    </source>
</evidence>
<dbReference type="OrthoDB" id="2180701at2759"/>
<dbReference type="Proteomes" id="UP000193642">
    <property type="component" value="Unassembled WGS sequence"/>
</dbReference>
<evidence type="ECO:0000256" key="1">
    <source>
        <dbReference type="SAM" id="MobiDB-lite"/>
    </source>
</evidence>
<accession>A0A1Y2CHI7</accession>
<name>A0A1Y2CHI7_9FUNG</name>
<proteinExistence type="predicted"/>
<sequence length="128" mass="14868">MWEFETNSVRHYYQKVESAVHYLHGTESQYRYPPLDYVKPEPSTDDTRSSLSMNQDIDLFDLLYVFKSFDSQIPTHMPVNVKTLKQYHNICESRRHYNKFGPTPQATPKSTPQSTPPPTASRIQGPVC</sequence>
<protein>
    <submittedName>
        <fullName evidence="2">Uncharacterized protein</fullName>
    </submittedName>
</protein>
<feature type="compositionally biased region" description="Low complexity" evidence="1">
    <location>
        <begin position="102"/>
        <end position="113"/>
    </location>
</feature>
<reference evidence="2 3" key="1">
    <citation type="submission" date="2016-07" db="EMBL/GenBank/DDBJ databases">
        <title>Pervasive Adenine N6-methylation of Active Genes in Fungi.</title>
        <authorList>
            <consortium name="DOE Joint Genome Institute"/>
            <person name="Mondo S.J."/>
            <person name="Dannebaum R.O."/>
            <person name="Kuo R.C."/>
            <person name="Labutti K."/>
            <person name="Haridas S."/>
            <person name="Kuo A."/>
            <person name="Salamov A."/>
            <person name="Ahrendt S.R."/>
            <person name="Lipzen A."/>
            <person name="Sullivan W."/>
            <person name="Andreopoulos W.B."/>
            <person name="Clum A."/>
            <person name="Lindquist E."/>
            <person name="Daum C."/>
            <person name="Ramamoorthy G.K."/>
            <person name="Gryganskyi A."/>
            <person name="Culley D."/>
            <person name="Magnuson J.K."/>
            <person name="James T.Y."/>
            <person name="O'Malley M.A."/>
            <person name="Stajich J.E."/>
            <person name="Spatafora J.W."/>
            <person name="Visel A."/>
            <person name="Grigoriev I.V."/>
        </authorList>
    </citation>
    <scope>NUCLEOTIDE SEQUENCE [LARGE SCALE GENOMIC DNA]</scope>
    <source>
        <strain evidence="2 3">JEL800</strain>
    </source>
</reference>
<feature type="region of interest" description="Disordered" evidence="1">
    <location>
        <begin position="96"/>
        <end position="128"/>
    </location>
</feature>
<dbReference type="EMBL" id="MCGO01000016">
    <property type="protein sequence ID" value="ORY46508.1"/>
    <property type="molecule type" value="Genomic_DNA"/>
</dbReference>
<evidence type="ECO:0000313" key="2">
    <source>
        <dbReference type="EMBL" id="ORY46508.1"/>
    </source>
</evidence>
<organism evidence="2 3">
    <name type="scientific">Rhizoclosmatium globosum</name>
    <dbReference type="NCBI Taxonomy" id="329046"/>
    <lineage>
        <taxon>Eukaryota</taxon>
        <taxon>Fungi</taxon>
        <taxon>Fungi incertae sedis</taxon>
        <taxon>Chytridiomycota</taxon>
        <taxon>Chytridiomycota incertae sedis</taxon>
        <taxon>Chytridiomycetes</taxon>
        <taxon>Chytridiales</taxon>
        <taxon>Chytriomycetaceae</taxon>
        <taxon>Rhizoclosmatium</taxon>
    </lineage>
</organism>
<comment type="caution">
    <text evidence="2">The sequence shown here is derived from an EMBL/GenBank/DDBJ whole genome shotgun (WGS) entry which is preliminary data.</text>
</comment>
<gene>
    <name evidence="2" type="ORF">BCR33DRAFT_130102</name>
</gene>
<dbReference type="AlphaFoldDB" id="A0A1Y2CHI7"/>